<dbReference type="Proteomes" id="UP000230859">
    <property type="component" value="Unassembled WGS sequence"/>
</dbReference>
<protein>
    <submittedName>
        <fullName evidence="1">Uncharacterized protein</fullName>
    </submittedName>
</protein>
<evidence type="ECO:0000313" key="1">
    <source>
        <dbReference type="EMBL" id="PIQ86414.1"/>
    </source>
</evidence>
<accession>A0A2H0LRW7</accession>
<dbReference type="EMBL" id="PCVY01000044">
    <property type="protein sequence ID" value="PIQ86414.1"/>
    <property type="molecule type" value="Genomic_DNA"/>
</dbReference>
<sequence length="133" mass="15779">MNKIQDYSEERYQRWLNQVRQLDFDLINRLSREYNDQMIAMGRSMMQLCALIRTRQRDSTKTSRDARFAARFGSPPRIEIRRVKLNPYEAREHDQSVADVFSDLAGSILKRPLTENERYGNALIPEAEKFVHQ</sequence>
<dbReference type="AlphaFoldDB" id="A0A2H0LRW7"/>
<name>A0A2H0LRW7_9BACT</name>
<reference evidence="1 2" key="1">
    <citation type="submission" date="2017-09" db="EMBL/GenBank/DDBJ databases">
        <title>Depth-based differentiation of microbial function through sediment-hosted aquifers and enrichment of novel symbionts in the deep terrestrial subsurface.</title>
        <authorList>
            <person name="Probst A.J."/>
            <person name="Ladd B."/>
            <person name="Jarett J.K."/>
            <person name="Geller-Mcgrath D.E."/>
            <person name="Sieber C.M."/>
            <person name="Emerson J.B."/>
            <person name="Anantharaman K."/>
            <person name="Thomas B.C."/>
            <person name="Malmstrom R."/>
            <person name="Stieglmeier M."/>
            <person name="Klingl A."/>
            <person name="Woyke T."/>
            <person name="Ryan C.M."/>
            <person name="Banfield J.F."/>
        </authorList>
    </citation>
    <scope>NUCLEOTIDE SEQUENCE [LARGE SCALE GENOMIC DNA]</scope>
    <source>
        <strain evidence="1">CG11_big_fil_rev_8_21_14_0_20_45_26</strain>
    </source>
</reference>
<comment type="caution">
    <text evidence="1">The sequence shown here is derived from an EMBL/GenBank/DDBJ whole genome shotgun (WGS) entry which is preliminary data.</text>
</comment>
<proteinExistence type="predicted"/>
<gene>
    <name evidence="1" type="ORF">COV74_04970</name>
</gene>
<organism evidence="1 2">
    <name type="scientific">Candidatus Abzuiibacterium crystallinum</name>
    <dbReference type="NCBI Taxonomy" id="1974748"/>
    <lineage>
        <taxon>Bacteria</taxon>
        <taxon>Pseudomonadati</taxon>
        <taxon>Candidatus Omnitrophota</taxon>
        <taxon>Candidatus Abzuiibacterium</taxon>
    </lineage>
</organism>
<evidence type="ECO:0000313" key="2">
    <source>
        <dbReference type="Proteomes" id="UP000230859"/>
    </source>
</evidence>